<dbReference type="HOGENOM" id="CLU_2868095_0_0_1"/>
<proteinExistence type="predicted"/>
<reference evidence="3" key="1">
    <citation type="journal article" date="2011" name="Nat. Commun.">
        <title>Effector diversification within compartments of the Leptosphaeria maculans genome affected by Repeat-Induced Point mutations.</title>
        <authorList>
            <person name="Rouxel T."/>
            <person name="Grandaubert J."/>
            <person name="Hane J.K."/>
            <person name="Hoede C."/>
            <person name="van de Wouw A.P."/>
            <person name="Couloux A."/>
            <person name="Dominguez V."/>
            <person name="Anthouard V."/>
            <person name="Bally P."/>
            <person name="Bourras S."/>
            <person name="Cozijnsen A.J."/>
            <person name="Ciuffetti L.M."/>
            <person name="Degrave A."/>
            <person name="Dilmaghani A."/>
            <person name="Duret L."/>
            <person name="Fudal I."/>
            <person name="Goodwin S.B."/>
            <person name="Gout L."/>
            <person name="Glaser N."/>
            <person name="Linglin J."/>
            <person name="Kema G.H.J."/>
            <person name="Lapalu N."/>
            <person name="Lawrence C.B."/>
            <person name="May K."/>
            <person name="Meyer M."/>
            <person name="Ollivier B."/>
            <person name="Poulain J."/>
            <person name="Schoch C.L."/>
            <person name="Simon A."/>
            <person name="Spatafora J.W."/>
            <person name="Stachowiak A."/>
            <person name="Turgeon B.G."/>
            <person name="Tyler B.M."/>
            <person name="Vincent D."/>
            <person name="Weissenbach J."/>
            <person name="Amselem J."/>
            <person name="Quesneville H."/>
            <person name="Oliver R.P."/>
            <person name="Wincker P."/>
            <person name="Balesdent M.-H."/>
            <person name="Howlett B.J."/>
        </authorList>
    </citation>
    <scope>NUCLEOTIDE SEQUENCE [LARGE SCALE GENOMIC DNA]</scope>
    <source>
        <strain evidence="3">JN3 / isolate v23.1.3 / race Av1-4-5-6-7-8</strain>
    </source>
</reference>
<dbReference type="AlphaFoldDB" id="E5A655"/>
<dbReference type="InParanoid" id="E5A655"/>
<feature type="compositionally biased region" description="Basic and acidic residues" evidence="1">
    <location>
        <begin position="1"/>
        <end position="14"/>
    </location>
</feature>
<evidence type="ECO:0000313" key="2">
    <source>
        <dbReference type="EMBL" id="CBX99100.1"/>
    </source>
</evidence>
<protein>
    <submittedName>
        <fullName evidence="2">Uncharacterized protein</fullName>
    </submittedName>
</protein>
<sequence length="64" mass="7418">MQENKTKPAEETKQPEPTGVGKREKGYGYRKHPIPKTSRGYSDTVLLLFVAVCHRHCCHCYQRQ</sequence>
<name>E5A655_LEPMJ</name>
<keyword evidence="3" id="KW-1185">Reference proteome</keyword>
<evidence type="ECO:0000313" key="3">
    <source>
        <dbReference type="Proteomes" id="UP000002668"/>
    </source>
</evidence>
<gene>
    <name evidence="2" type="ORF">LEMA_uP083390.1</name>
</gene>
<dbReference type="Proteomes" id="UP000002668">
    <property type="component" value="Genome"/>
</dbReference>
<dbReference type="VEuPathDB" id="FungiDB:LEMA_uP083390.1"/>
<accession>E5A655</accession>
<feature type="region of interest" description="Disordered" evidence="1">
    <location>
        <begin position="1"/>
        <end position="35"/>
    </location>
</feature>
<dbReference type="EMBL" id="FP929135">
    <property type="protein sequence ID" value="CBX99100.1"/>
    <property type="molecule type" value="Genomic_DNA"/>
</dbReference>
<evidence type="ECO:0000256" key="1">
    <source>
        <dbReference type="SAM" id="MobiDB-lite"/>
    </source>
</evidence>
<organism evidence="2 3">
    <name type="scientific">Leptosphaeria maculans (strain JN3 / isolate v23.1.3 / race Av1-4-5-6-7-8)</name>
    <name type="common">Blackleg fungus</name>
    <name type="synonym">Phoma lingam</name>
    <dbReference type="NCBI Taxonomy" id="985895"/>
    <lineage>
        <taxon>Eukaryota</taxon>
        <taxon>Fungi</taxon>
        <taxon>Dikarya</taxon>
        <taxon>Ascomycota</taxon>
        <taxon>Pezizomycotina</taxon>
        <taxon>Dothideomycetes</taxon>
        <taxon>Pleosporomycetidae</taxon>
        <taxon>Pleosporales</taxon>
        <taxon>Pleosporineae</taxon>
        <taxon>Leptosphaeriaceae</taxon>
        <taxon>Plenodomus</taxon>
        <taxon>Plenodomus lingam/Leptosphaeria maculans species complex</taxon>
    </lineage>
</organism>